<evidence type="ECO:0000256" key="1">
    <source>
        <dbReference type="ARBA" id="ARBA00004651"/>
    </source>
</evidence>
<evidence type="ECO:0000256" key="6">
    <source>
        <dbReference type="ARBA" id="ARBA00023136"/>
    </source>
</evidence>
<dbReference type="InterPro" id="IPR000515">
    <property type="entry name" value="MetI-like"/>
</dbReference>
<evidence type="ECO:0000259" key="8">
    <source>
        <dbReference type="PROSITE" id="PS50928"/>
    </source>
</evidence>
<feature type="transmembrane region" description="Helical" evidence="7">
    <location>
        <begin position="157"/>
        <end position="173"/>
    </location>
</feature>
<comment type="caution">
    <text evidence="9">The sequence shown here is derived from an EMBL/GenBank/DDBJ whole genome shotgun (WGS) entry which is preliminary data.</text>
</comment>
<dbReference type="RefSeq" id="WP_148950289.1">
    <property type="nucleotide sequence ID" value="NZ_VTES01000004.1"/>
</dbReference>
<dbReference type="PROSITE" id="PS50928">
    <property type="entry name" value="ABC_TM1"/>
    <property type="match status" value="1"/>
</dbReference>
<feature type="domain" description="ABC transmembrane type-1" evidence="8">
    <location>
        <begin position="77"/>
        <end position="278"/>
    </location>
</feature>
<feature type="transmembrane region" description="Helical" evidence="7">
    <location>
        <begin position="81"/>
        <end position="102"/>
    </location>
</feature>
<name>A0A5D4SHV4_9BACI</name>
<keyword evidence="6 7" id="KW-0472">Membrane</keyword>
<keyword evidence="3" id="KW-1003">Cell membrane</keyword>
<feature type="transmembrane region" description="Helical" evidence="7">
    <location>
        <begin position="114"/>
        <end position="137"/>
    </location>
</feature>
<sequence length="292" mass="33447">MSYMRSILTQTAGLLVLLLVAALPLYLYNLDGKVIFLPSKIPGEVLAFIKGLFTGESYYYMQGDRRRFLLFDLLSFFSVSYVYVSVSLSIVIVLSFIFGIWLWKKSEKWVNSILGFVGFIPDFILVLLLQLFVTYIYKQTGMRVAKVASLSLEEPAILLPVLTLTILPLLYLVRSLNDRTFEVASEDYILTAVSKGLTKRQIYLYHVTSNVLPFLKADIYKIVGITTANLFIIEHLYNTRGLTEILFEYPVNFGYQYNLVVISLLSFFILYIAVLFTMKLFIFGIEKVLLRG</sequence>
<dbReference type="InterPro" id="IPR035906">
    <property type="entry name" value="MetI-like_sf"/>
</dbReference>
<evidence type="ECO:0000313" key="10">
    <source>
        <dbReference type="Proteomes" id="UP000323732"/>
    </source>
</evidence>
<dbReference type="EMBL" id="VTES01000004">
    <property type="protein sequence ID" value="TYS63277.1"/>
    <property type="molecule type" value="Genomic_DNA"/>
</dbReference>
<dbReference type="GO" id="GO:0055085">
    <property type="term" value="P:transmembrane transport"/>
    <property type="evidence" value="ECO:0007669"/>
    <property type="project" value="InterPro"/>
</dbReference>
<dbReference type="Proteomes" id="UP000323732">
    <property type="component" value="Unassembled WGS sequence"/>
</dbReference>
<keyword evidence="2" id="KW-0813">Transport</keyword>
<evidence type="ECO:0000256" key="3">
    <source>
        <dbReference type="ARBA" id="ARBA00022475"/>
    </source>
</evidence>
<protein>
    <submittedName>
        <fullName evidence="9">Peptide ABC transporter permease</fullName>
    </submittedName>
</protein>
<evidence type="ECO:0000313" key="9">
    <source>
        <dbReference type="EMBL" id="TYS63277.1"/>
    </source>
</evidence>
<dbReference type="PANTHER" id="PTHR30465:SF44">
    <property type="entry name" value="ABC-TYPE DIPEPTIDE_OLIGOPEPTIDE TRANSPORT SYSTEM, PERMEASE COMPONENT"/>
    <property type="match status" value="1"/>
</dbReference>
<reference evidence="9 10" key="1">
    <citation type="submission" date="2019-08" db="EMBL/GenBank/DDBJ databases">
        <title>Bacillus genomes from the desert of Cuatro Cienegas, Coahuila.</title>
        <authorList>
            <person name="Olmedo-Alvarez G."/>
        </authorList>
    </citation>
    <scope>NUCLEOTIDE SEQUENCE [LARGE SCALE GENOMIC DNA]</scope>
    <source>
        <strain evidence="9 10">CH37_1T</strain>
    </source>
</reference>
<proteinExistence type="predicted"/>
<keyword evidence="4 7" id="KW-0812">Transmembrane</keyword>
<evidence type="ECO:0000256" key="7">
    <source>
        <dbReference type="SAM" id="Phobius"/>
    </source>
</evidence>
<dbReference type="AlphaFoldDB" id="A0A5D4SHV4"/>
<dbReference type="GO" id="GO:0005886">
    <property type="term" value="C:plasma membrane"/>
    <property type="evidence" value="ECO:0007669"/>
    <property type="project" value="UniProtKB-SubCell"/>
</dbReference>
<dbReference type="PANTHER" id="PTHR30465">
    <property type="entry name" value="INNER MEMBRANE ABC TRANSPORTER"/>
    <property type="match status" value="1"/>
</dbReference>
<comment type="subcellular location">
    <subcellularLocation>
        <location evidence="1">Cell membrane</location>
        <topology evidence="1">Multi-pass membrane protein</topology>
    </subcellularLocation>
</comment>
<accession>A0A5D4SHV4</accession>
<organism evidence="9 10">
    <name type="scientific">Bacillus infantis</name>
    <dbReference type="NCBI Taxonomy" id="324767"/>
    <lineage>
        <taxon>Bacteria</taxon>
        <taxon>Bacillati</taxon>
        <taxon>Bacillota</taxon>
        <taxon>Bacilli</taxon>
        <taxon>Bacillales</taxon>
        <taxon>Bacillaceae</taxon>
        <taxon>Bacillus</taxon>
    </lineage>
</organism>
<evidence type="ECO:0000256" key="2">
    <source>
        <dbReference type="ARBA" id="ARBA00022448"/>
    </source>
</evidence>
<feature type="transmembrane region" description="Helical" evidence="7">
    <location>
        <begin position="219"/>
        <end position="237"/>
    </location>
</feature>
<keyword evidence="5 7" id="KW-1133">Transmembrane helix</keyword>
<gene>
    <name evidence="9" type="ORF">FZD47_16655</name>
</gene>
<dbReference type="SUPFAM" id="SSF161098">
    <property type="entry name" value="MetI-like"/>
    <property type="match status" value="1"/>
</dbReference>
<evidence type="ECO:0000256" key="5">
    <source>
        <dbReference type="ARBA" id="ARBA00022989"/>
    </source>
</evidence>
<evidence type="ECO:0000256" key="4">
    <source>
        <dbReference type="ARBA" id="ARBA00022692"/>
    </source>
</evidence>
<feature type="transmembrane region" description="Helical" evidence="7">
    <location>
        <begin position="257"/>
        <end position="282"/>
    </location>
</feature>